<sequence length="306" mass="33459">MSSASLDTSPPRRSLFAITVTVSLLLHVLVIVLVRFVPPDPRTLFNRAPLEIVLVNARSLLAPKTPDVLAQANLDGGGNTDEKRRAKSPLPAQPVEQPSPLLAQAAKRQLEEEQRQRKLISTLRNAQALSADAARQTPPSSSAGMDLNALRQQASEIARLEAEISREQDVYNQKPRKAFVGARSKAVVEATYVDAWTQKIERIGNRLFPTSRRGERLYGKLLVTVEIHANGRSVAVGFDHRNRPGFSNDPELEEAVRRIVQSATPFPPLPNGIVDASGKPADILSITRTWTFRRGGEAELSGPPPG</sequence>
<evidence type="ECO:0000313" key="3">
    <source>
        <dbReference type="EMBL" id="SFZ70415.1"/>
    </source>
</evidence>
<dbReference type="STRING" id="1121279.SAMN02745887_00199"/>
<keyword evidence="4" id="KW-1185">Reference proteome</keyword>
<name>A0A1K2H578_9NEIS</name>
<keyword evidence="2" id="KW-0812">Transmembrane</keyword>
<keyword evidence="2" id="KW-0472">Membrane</keyword>
<dbReference type="EMBL" id="FPKR01000001">
    <property type="protein sequence ID" value="SFZ70415.1"/>
    <property type="molecule type" value="Genomic_DNA"/>
</dbReference>
<keyword evidence="2" id="KW-1133">Transmembrane helix</keyword>
<proteinExistence type="predicted"/>
<evidence type="ECO:0000256" key="1">
    <source>
        <dbReference type="SAM" id="MobiDB-lite"/>
    </source>
</evidence>
<dbReference type="AlphaFoldDB" id="A0A1K2H578"/>
<protein>
    <submittedName>
        <fullName evidence="3">Protein TonB</fullName>
    </submittedName>
</protein>
<dbReference type="Pfam" id="PF13103">
    <property type="entry name" value="TonB_2"/>
    <property type="match status" value="1"/>
</dbReference>
<evidence type="ECO:0000256" key="2">
    <source>
        <dbReference type="SAM" id="Phobius"/>
    </source>
</evidence>
<dbReference type="OrthoDB" id="9803361at2"/>
<feature type="transmembrane region" description="Helical" evidence="2">
    <location>
        <begin position="15"/>
        <end position="37"/>
    </location>
</feature>
<feature type="region of interest" description="Disordered" evidence="1">
    <location>
        <begin position="71"/>
        <end position="100"/>
    </location>
</feature>
<organism evidence="3 4">
    <name type="scientific">Chitinimonas taiwanensis DSM 18899</name>
    <dbReference type="NCBI Taxonomy" id="1121279"/>
    <lineage>
        <taxon>Bacteria</taxon>
        <taxon>Pseudomonadati</taxon>
        <taxon>Pseudomonadota</taxon>
        <taxon>Betaproteobacteria</taxon>
        <taxon>Neisseriales</taxon>
        <taxon>Chitinibacteraceae</taxon>
        <taxon>Chitinimonas</taxon>
    </lineage>
</organism>
<dbReference type="Gene3D" id="3.30.1150.10">
    <property type="match status" value="1"/>
</dbReference>
<gene>
    <name evidence="3" type="ORF">SAMN02745887_00199</name>
</gene>
<accession>A0A1K2H578</accession>
<evidence type="ECO:0000313" key="4">
    <source>
        <dbReference type="Proteomes" id="UP000186513"/>
    </source>
</evidence>
<dbReference type="Proteomes" id="UP000186513">
    <property type="component" value="Unassembled WGS sequence"/>
</dbReference>
<dbReference type="SUPFAM" id="SSF74653">
    <property type="entry name" value="TolA/TonB C-terminal domain"/>
    <property type="match status" value="1"/>
</dbReference>
<dbReference type="RefSeq" id="WP_072426748.1">
    <property type="nucleotide sequence ID" value="NZ_FPKR01000001.1"/>
</dbReference>
<reference evidence="3 4" key="1">
    <citation type="submission" date="2016-11" db="EMBL/GenBank/DDBJ databases">
        <authorList>
            <person name="Jaros S."/>
            <person name="Januszkiewicz K."/>
            <person name="Wedrychowicz H."/>
        </authorList>
    </citation>
    <scope>NUCLEOTIDE SEQUENCE [LARGE SCALE GENOMIC DNA]</scope>
    <source>
        <strain evidence="3 4">DSM 18899</strain>
    </source>
</reference>